<dbReference type="EMBL" id="FNFK01000001">
    <property type="protein sequence ID" value="SDJ61876.1"/>
    <property type="molecule type" value="Genomic_DNA"/>
</dbReference>
<evidence type="ECO:0000313" key="1">
    <source>
        <dbReference type="EMBL" id="SDJ61876.1"/>
    </source>
</evidence>
<proteinExistence type="predicted"/>
<dbReference type="STRING" id="426701.SAMN04488098_100172"/>
<dbReference type="Proteomes" id="UP000199433">
    <property type="component" value="Unassembled WGS sequence"/>
</dbReference>
<accession>A0A1G8V6V9</accession>
<name>A0A1G8V6V9_9LACT</name>
<sequence>MSDKHCPYCGQEETEENCGEAQAARKYICQVCDQSFGGTKDSPELHCDEVYFSHGGFFSGNQSLRIEERDGYADLTVSSPFSETEGGDVRFRIMLCEWMVIKTTLFYDLFVMDWQEAYNDPTILDGTQWELKLTFDDRESVKSVGSNAFPALYDDLLELFTPYFDQGAFERD</sequence>
<keyword evidence="2" id="KW-1185">Reference proteome</keyword>
<organism evidence="1 2">
    <name type="scientific">Alkalibacterium thalassium</name>
    <dbReference type="NCBI Taxonomy" id="426701"/>
    <lineage>
        <taxon>Bacteria</taxon>
        <taxon>Bacillati</taxon>
        <taxon>Bacillota</taxon>
        <taxon>Bacilli</taxon>
        <taxon>Lactobacillales</taxon>
        <taxon>Carnobacteriaceae</taxon>
        <taxon>Alkalibacterium</taxon>
    </lineage>
</organism>
<dbReference type="RefSeq" id="WP_091264080.1">
    <property type="nucleotide sequence ID" value="NZ_FNFK01000001.1"/>
</dbReference>
<dbReference type="AlphaFoldDB" id="A0A1G8V6V9"/>
<dbReference type="OrthoDB" id="4979632at2"/>
<protein>
    <submittedName>
        <fullName evidence="1">Uncharacterized protein</fullName>
    </submittedName>
</protein>
<gene>
    <name evidence="1" type="ORF">SAMN04488098_100172</name>
</gene>
<evidence type="ECO:0000313" key="2">
    <source>
        <dbReference type="Proteomes" id="UP000199433"/>
    </source>
</evidence>
<reference evidence="2" key="1">
    <citation type="submission" date="2016-10" db="EMBL/GenBank/DDBJ databases">
        <authorList>
            <person name="Varghese N."/>
            <person name="Submissions S."/>
        </authorList>
    </citation>
    <scope>NUCLEOTIDE SEQUENCE [LARGE SCALE GENOMIC DNA]</scope>
    <source>
        <strain evidence="2">DSM 19181</strain>
    </source>
</reference>